<dbReference type="GO" id="GO:1990077">
    <property type="term" value="C:primosome complex"/>
    <property type="evidence" value="ECO:0007669"/>
    <property type="project" value="UniProtKB-KW"/>
</dbReference>
<dbReference type="GO" id="GO:0016787">
    <property type="term" value="F:hydrolase activity"/>
    <property type="evidence" value="ECO:0007669"/>
    <property type="project" value="UniProtKB-KW"/>
</dbReference>
<dbReference type="CDD" id="cd00009">
    <property type="entry name" value="AAA"/>
    <property type="match status" value="1"/>
</dbReference>
<keyword evidence="2" id="KW-0639">Primosome</keyword>
<dbReference type="InterPro" id="IPR047661">
    <property type="entry name" value="IstB"/>
</dbReference>
<dbReference type="OrthoDB" id="9773429at2"/>
<dbReference type="EMBL" id="LOCQ01000040">
    <property type="protein sequence ID" value="OBV41033.1"/>
    <property type="molecule type" value="Genomic_DNA"/>
</dbReference>
<dbReference type="PANTHER" id="PTHR30050:SF9">
    <property type="entry name" value="DNA REPLICATION PROTEIN DNAC"/>
    <property type="match status" value="1"/>
</dbReference>
<comment type="similarity">
    <text evidence="8">Belongs to the DnaC family.</text>
</comment>
<dbReference type="InterPro" id="IPR003593">
    <property type="entry name" value="AAA+_ATPase"/>
</dbReference>
<name>A0A1A7C9P3_9BURK</name>
<evidence type="ECO:0000256" key="5">
    <source>
        <dbReference type="ARBA" id="ARBA00022801"/>
    </source>
</evidence>
<keyword evidence="14" id="KW-1185">Reference proteome</keyword>
<dbReference type="STRING" id="1747903.ASR47_10233"/>
<protein>
    <recommendedName>
        <fullName evidence="9">Replicative helicase loader DnaC</fullName>
    </recommendedName>
    <alternativeName>
        <fullName evidence="10">DNA replication protein DnaC</fullName>
    </alternativeName>
</protein>
<comment type="caution">
    <text evidence="13">The sequence shown here is derived from an EMBL/GenBank/DDBJ whole genome shotgun (WGS) entry which is preliminary data.</text>
</comment>
<keyword evidence="3" id="KW-0235">DNA replication</keyword>
<comment type="similarity">
    <text evidence="1">Belongs to the IS21/IS1162 putative ATP-binding protein family.</text>
</comment>
<dbReference type="GO" id="GO:0003677">
    <property type="term" value="F:DNA binding"/>
    <property type="evidence" value="ECO:0007669"/>
    <property type="project" value="UniProtKB-KW"/>
</dbReference>
<evidence type="ECO:0000256" key="4">
    <source>
        <dbReference type="ARBA" id="ARBA00022741"/>
    </source>
</evidence>
<dbReference type="Gene3D" id="3.40.50.300">
    <property type="entry name" value="P-loop containing nucleotide triphosphate hydrolases"/>
    <property type="match status" value="1"/>
</dbReference>
<dbReference type="NCBIfam" id="NF006616">
    <property type="entry name" value="PRK09183.1"/>
    <property type="match status" value="1"/>
</dbReference>
<evidence type="ECO:0000256" key="7">
    <source>
        <dbReference type="ARBA" id="ARBA00023125"/>
    </source>
</evidence>
<dbReference type="SUPFAM" id="SSF52540">
    <property type="entry name" value="P-loop containing nucleoside triphosphate hydrolases"/>
    <property type="match status" value="1"/>
</dbReference>
<dbReference type="GO" id="GO:0005524">
    <property type="term" value="F:ATP binding"/>
    <property type="evidence" value="ECO:0007669"/>
    <property type="project" value="UniProtKB-KW"/>
</dbReference>
<dbReference type="Pfam" id="PF01695">
    <property type="entry name" value="IstB_IS21"/>
    <property type="match status" value="1"/>
</dbReference>
<comment type="catalytic activity">
    <reaction evidence="11">
        <text>ATP + H2O = ADP + phosphate + H(+)</text>
        <dbReference type="Rhea" id="RHEA:13065"/>
        <dbReference type="ChEBI" id="CHEBI:15377"/>
        <dbReference type="ChEBI" id="CHEBI:15378"/>
        <dbReference type="ChEBI" id="CHEBI:30616"/>
        <dbReference type="ChEBI" id="CHEBI:43474"/>
        <dbReference type="ChEBI" id="CHEBI:456216"/>
    </reaction>
    <physiologicalReaction direction="left-to-right" evidence="11">
        <dbReference type="Rhea" id="RHEA:13066"/>
    </physiologicalReaction>
</comment>
<gene>
    <name evidence="13" type="ORF">ASR47_10233</name>
</gene>
<keyword evidence="6" id="KW-0067">ATP-binding</keyword>
<accession>A0A1A7C9P3</accession>
<organism evidence="13 14">
    <name type="scientific">Janthinobacterium psychrotolerans</name>
    <dbReference type="NCBI Taxonomy" id="1747903"/>
    <lineage>
        <taxon>Bacteria</taxon>
        <taxon>Pseudomonadati</taxon>
        <taxon>Pseudomonadota</taxon>
        <taxon>Betaproteobacteria</taxon>
        <taxon>Burkholderiales</taxon>
        <taxon>Oxalobacteraceae</taxon>
        <taxon>Janthinobacterium</taxon>
    </lineage>
</organism>
<dbReference type="PATRIC" id="fig|1747903.4.peg.4696"/>
<dbReference type="RefSeq" id="WP_065306330.1">
    <property type="nucleotide sequence ID" value="NZ_LOCQ01000040.1"/>
</dbReference>
<dbReference type="InterPro" id="IPR002611">
    <property type="entry name" value="IstB_ATP-bd"/>
</dbReference>
<feature type="domain" description="AAA+ ATPase" evidence="12">
    <location>
        <begin position="100"/>
        <end position="237"/>
    </location>
</feature>
<evidence type="ECO:0000259" key="12">
    <source>
        <dbReference type="SMART" id="SM00382"/>
    </source>
</evidence>
<keyword evidence="7" id="KW-0238">DNA-binding</keyword>
<evidence type="ECO:0000256" key="9">
    <source>
        <dbReference type="ARBA" id="ARBA00044977"/>
    </source>
</evidence>
<evidence type="ECO:0000256" key="8">
    <source>
        <dbReference type="ARBA" id="ARBA00038338"/>
    </source>
</evidence>
<evidence type="ECO:0000313" key="14">
    <source>
        <dbReference type="Proteomes" id="UP000092713"/>
    </source>
</evidence>
<dbReference type="PANTHER" id="PTHR30050">
    <property type="entry name" value="CHROMOSOMAL REPLICATION INITIATOR PROTEIN DNAA"/>
    <property type="match status" value="1"/>
</dbReference>
<dbReference type="GO" id="GO:0006269">
    <property type="term" value="P:DNA replication, synthesis of primer"/>
    <property type="evidence" value="ECO:0007669"/>
    <property type="project" value="UniProtKB-KW"/>
</dbReference>
<evidence type="ECO:0000256" key="2">
    <source>
        <dbReference type="ARBA" id="ARBA00022515"/>
    </source>
</evidence>
<dbReference type="NCBIfam" id="NF038214">
    <property type="entry name" value="IS21_help_AAA"/>
    <property type="match status" value="1"/>
</dbReference>
<dbReference type="InterPro" id="IPR028350">
    <property type="entry name" value="DNAC/IstB-like"/>
</dbReference>
<reference evidence="13 14" key="1">
    <citation type="submission" date="2016-04" db="EMBL/GenBank/DDBJ databases">
        <title>Draft genome sequence of Janthinobacterium psychrotolerans sp. nov., isolated from freshwater sediments in Denmark.</title>
        <authorList>
            <person name="Gong X."/>
            <person name="Skrivergaard S."/>
            <person name="Korsgaard B.S."/>
            <person name="Schreiber L."/>
            <person name="Marshall I.P."/>
            <person name="Finster K."/>
            <person name="Schramm A."/>
        </authorList>
    </citation>
    <scope>NUCLEOTIDE SEQUENCE [LARGE SCALE GENOMIC DNA]</scope>
    <source>
        <strain evidence="13 14">S3-2</strain>
    </source>
</reference>
<evidence type="ECO:0000256" key="6">
    <source>
        <dbReference type="ARBA" id="ARBA00022840"/>
    </source>
</evidence>
<evidence type="ECO:0000256" key="3">
    <source>
        <dbReference type="ARBA" id="ARBA00022705"/>
    </source>
</evidence>
<dbReference type="Proteomes" id="UP000092713">
    <property type="component" value="Unassembled WGS sequence"/>
</dbReference>
<keyword evidence="4" id="KW-0547">Nucleotide-binding</keyword>
<dbReference type="PIRSF" id="PIRSF003073">
    <property type="entry name" value="DNAC_TnpB_IstB"/>
    <property type="match status" value="1"/>
</dbReference>
<evidence type="ECO:0000256" key="10">
    <source>
        <dbReference type="ARBA" id="ARBA00045009"/>
    </source>
</evidence>
<evidence type="ECO:0000256" key="1">
    <source>
        <dbReference type="ARBA" id="ARBA00008059"/>
    </source>
</evidence>
<dbReference type="SMART" id="SM00382">
    <property type="entry name" value="AAA"/>
    <property type="match status" value="1"/>
</dbReference>
<dbReference type="InterPro" id="IPR027417">
    <property type="entry name" value="P-loop_NTPase"/>
</dbReference>
<sequence>MNLQHERITQLCEALKLSFVGQSYGAAAQQAAKDEMAYSDFLEALLREEMAGRTVRKQTMMTRLAGFPAIKTLEQFNYDFAKGVKRSQIEELAGLGFIERNENVVLVGPSGVGKTHLAMALGYKATQAGIKTRFMTASDLLLTLTTAHAQNSLKTVMHRAIKAYRLLIIDEIGYLPMNREQANLFFQVIAALYEKGSLIVTSNLPFGQWDATFAQDATLTAALLDRLLHHAHIVPIAGESYRLKHQRQAGTVKGISVAKDG</sequence>
<evidence type="ECO:0000256" key="11">
    <source>
        <dbReference type="ARBA" id="ARBA00048778"/>
    </source>
</evidence>
<dbReference type="FunFam" id="3.40.50.300:FF:000606">
    <property type="entry name" value="IS100 transposase orfB"/>
    <property type="match status" value="1"/>
</dbReference>
<keyword evidence="5" id="KW-0378">Hydrolase</keyword>
<evidence type="ECO:0000313" key="13">
    <source>
        <dbReference type="EMBL" id="OBV41033.1"/>
    </source>
</evidence>
<dbReference type="AlphaFoldDB" id="A0A1A7C9P3"/>
<proteinExistence type="inferred from homology"/>